<feature type="transmembrane region" description="Helical" evidence="6">
    <location>
        <begin position="171"/>
        <end position="191"/>
    </location>
</feature>
<dbReference type="Pfam" id="PF13520">
    <property type="entry name" value="AA_permease_2"/>
    <property type="match status" value="1"/>
</dbReference>
<dbReference type="InterPro" id="IPR050367">
    <property type="entry name" value="APC_superfamily"/>
</dbReference>
<evidence type="ECO:0000256" key="6">
    <source>
        <dbReference type="SAM" id="Phobius"/>
    </source>
</evidence>
<dbReference type="PATRIC" id="fig|1132509.6.peg.3771"/>
<dbReference type="InterPro" id="IPR002293">
    <property type="entry name" value="AA/rel_permease1"/>
</dbReference>
<evidence type="ECO:0000256" key="5">
    <source>
        <dbReference type="ARBA" id="ARBA00023136"/>
    </source>
</evidence>
<feature type="transmembrane region" description="Helical" evidence="6">
    <location>
        <begin position="297"/>
        <end position="321"/>
    </location>
</feature>
<feature type="transmembrane region" description="Helical" evidence="6">
    <location>
        <begin position="93"/>
        <end position="120"/>
    </location>
</feature>
<keyword evidence="2" id="KW-1003">Cell membrane</keyword>
<dbReference type="GO" id="GO:0022857">
    <property type="term" value="F:transmembrane transporter activity"/>
    <property type="evidence" value="ECO:0007669"/>
    <property type="project" value="InterPro"/>
</dbReference>
<protein>
    <submittedName>
        <fullName evidence="7">Cationic amino acid transporter</fullName>
    </submittedName>
</protein>
<feature type="transmembrane region" description="Helical" evidence="6">
    <location>
        <begin position="238"/>
        <end position="259"/>
    </location>
</feature>
<evidence type="ECO:0000313" key="7">
    <source>
        <dbReference type="EMBL" id="EMA35718.1"/>
    </source>
</evidence>
<name>M0LRJ3_9EURY</name>
<comment type="subcellular location">
    <subcellularLocation>
        <location evidence="1">Cell membrane</location>
        <topology evidence="1">Multi-pass membrane protein</topology>
    </subcellularLocation>
</comment>
<keyword evidence="3 6" id="KW-0812">Transmembrane</keyword>
<organism evidence="7 8">
    <name type="scientific">Halococcus hamelinensis 100A6</name>
    <dbReference type="NCBI Taxonomy" id="1132509"/>
    <lineage>
        <taxon>Archaea</taxon>
        <taxon>Methanobacteriati</taxon>
        <taxon>Methanobacteriota</taxon>
        <taxon>Stenosarchaea group</taxon>
        <taxon>Halobacteria</taxon>
        <taxon>Halobacteriales</taxon>
        <taxon>Halococcaceae</taxon>
        <taxon>Halococcus</taxon>
    </lineage>
</organism>
<proteinExistence type="predicted"/>
<feature type="transmembrane region" description="Helical" evidence="6">
    <location>
        <begin position="140"/>
        <end position="159"/>
    </location>
</feature>
<keyword evidence="8" id="KW-1185">Reference proteome</keyword>
<feature type="transmembrane region" description="Helical" evidence="6">
    <location>
        <begin position="370"/>
        <end position="389"/>
    </location>
</feature>
<dbReference type="PIRSF" id="PIRSF006060">
    <property type="entry name" value="AA_transporter"/>
    <property type="match status" value="1"/>
</dbReference>
<dbReference type="Proteomes" id="UP000011566">
    <property type="component" value="Unassembled WGS sequence"/>
</dbReference>
<dbReference type="OrthoDB" id="43026at2157"/>
<dbReference type="PANTHER" id="PTHR42770">
    <property type="entry name" value="AMINO ACID TRANSPORTER-RELATED"/>
    <property type="match status" value="1"/>
</dbReference>
<comment type="caution">
    <text evidence="7">The sequence shown here is derived from an EMBL/GenBank/DDBJ whole genome shotgun (WGS) entry which is preliminary data.</text>
</comment>
<evidence type="ECO:0000256" key="3">
    <source>
        <dbReference type="ARBA" id="ARBA00022692"/>
    </source>
</evidence>
<dbReference type="PANTHER" id="PTHR42770:SF7">
    <property type="entry name" value="MEMBRANE PROTEIN"/>
    <property type="match status" value="1"/>
</dbReference>
<dbReference type="EMBL" id="AOMB01000043">
    <property type="protein sequence ID" value="EMA35718.1"/>
    <property type="molecule type" value="Genomic_DNA"/>
</dbReference>
<gene>
    <name evidence="7" type="ORF">C447_16209</name>
</gene>
<dbReference type="GO" id="GO:0005886">
    <property type="term" value="C:plasma membrane"/>
    <property type="evidence" value="ECO:0007669"/>
    <property type="project" value="UniProtKB-SubCell"/>
</dbReference>
<dbReference type="Gene3D" id="1.20.1740.10">
    <property type="entry name" value="Amino acid/polyamine transporter I"/>
    <property type="match status" value="1"/>
</dbReference>
<feature type="transmembrane region" description="Helical" evidence="6">
    <location>
        <begin position="203"/>
        <end position="226"/>
    </location>
</feature>
<evidence type="ECO:0000256" key="2">
    <source>
        <dbReference type="ARBA" id="ARBA00022475"/>
    </source>
</evidence>
<feature type="transmembrane region" description="Helical" evidence="6">
    <location>
        <begin position="48"/>
        <end position="72"/>
    </location>
</feature>
<evidence type="ECO:0000256" key="4">
    <source>
        <dbReference type="ARBA" id="ARBA00022989"/>
    </source>
</evidence>
<feature type="transmembrane region" description="Helical" evidence="6">
    <location>
        <begin position="434"/>
        <end position="452"/>
    </location>
</feature>
<reference evidence="7 8" key="1">
    <citation type="journal article" date="2014" name="PLoS Genet.">
        <title>Phylogenetically driven sequencing of extremely halophilic archaea reveals strategies for static and dynamic osmo-response.</title>
        <authorList>
            <person name="Becker E.A."/>
            <person name="Seitzer P.M."/>
            <person name="Tritt A."/>
            <person name="Larsen D."/>
            <person name="Krusor M."/>
            <person name="Yao A.I."/>
            <person name="Wu D."/>
            <person name="Madern D."/>
            <person name="Eisen J.A."/>
            <person name="Darling A.E."/>
            <person name="Facciotti M.T."/>
        </authorList>
    </citation>
    <scope>NUCLEOTIDE SEQUENCE [LARGE SCALE GENOMIC DNA]</scope>
    <source>
        <strain evidence="7 8">100A6</strain>
    </source>
</reference>
<sequence length="465" mass="48506">MFVSDESTSDVLQGVLSRWQLFAIGFGAIVGWGWIIQMGYWIDAAGPVGATLAFAGGGLLVVFVSLVYAELVSAMPYTGGEHHYSLRAFGPKVSFACSWGLLLGYVGVVAFQSIALGVAVSYLIPGFRMFELWTILGQPVYGSVVAVGLLGVVGVTALNYRGVRPTAQLQLVLAAVVALAGLVLVTGSLTIAPQVSNPPFAGVGLAGASVVAIQVPGLFVGFDVIPQAAEEADTSPRSLATVLLLTVVAVGVFYIVSIWSAGQVLPAAVLGESPVPAAAAMTAVFDDPLAGRLMTIAGIAALLTSWSAFLIGASRVIFAMAESGMLPSSLATVHPEYNTPSRAVLLIGGVTALAPWLGSQMISSIINANSLGIVFAWILVSASFIYLRYDEPEMDRPFELPVGYLFGGLALVGSVAFFALYLPGAPSALVWPKDWAIVLVWAIFGVVLYSISRASTDAPVREETN</sequence>
<keyword evidence="5 6" id="KW-0472">Membrane</keyword>
<evidence type="ECO:0000313" key="8">
    <source>
        <dbReference type="Proteomes" id="UP000011566"/>
    </source>
</evidence>
<evidence type="ECO:0000256" key="1">
    <source>
        <dbReference type="ARBA" id="ARBA00004651"/>
    </source>
</evidence>
<feature type="transmembrane region" description="Helical" evidence="6">
    <location>
        <begin position="401"/>
        <end position="422"/>
    </location>
</feature>
<dbReference type="eggNOG" id="arCOG00009">
    <property type="taxonomic scope" value="Archaea"/>
</dbReference>
<accession>M0LRJ3</accession>
<dbReference type="AlphaFoldDB" id="M0LRJ3"/>
<keyword evidence="4 6" id="KW-1133">Transmembrane helix</keyword>
<feature type="transmembrane region" description="Helical" evidence="6">
    <location>
        <begin position="341"/>
        <end position="358"/>
    </location>
</feature>
<feature type="transmembrane region" description="Helical" evidence="6">
    <location>
        <begin position="21"/>
        <end position="42"/>
    </location>
</feature>